<proteinExistence type="predicted"/>
<dbReference type="InterPro" id="IPR036397">
    <property type="entry name" value="RNaseH_sf"/>
</dbReference>
<dbReference type="SUPFAM" id="SSF53098">
    <property type="entry name" value="Ribonuclease H-like"/>
    <property type="match status" value="1"/>
</dbReference>
<dbReference type="GO" id="GO:0003676">
    <property type="term" value="F:nucleic acid binding"/>
    <property type="evidence" value="ECO:0007669"/>
    <property type="project" value="InterPro"/>
</dbReference>
<dbReference type="InterPro" id="IPR002562">
    <property type="entry name" value="3'-5'_exonuclease_dom"/>
</dbReference>
<evidence type="ECO:0000256" key="1">
    <source>
        <dbReference type="SAM" id="MobiDB-lite"/>
    </source>
</evidence>
<dbReference type="SMART" id="SM00474">
    <property type="entry name" value="35EXOc"/>
    <property type="match status" value="1"/>
</dbReference>
<dbReference type="Pfam" id="PF01612">
    <property type="entry name" value="DNA_pol_A_exo1"/>
    <property type="match status" value="1"/>
</dbReference>
<comment type="caution">
    <text evidence="3">The sequence shown here is derived from an EMBL/GenBank/DDBJ whole genome shotgun (WGS) entry which is preliminary data.</text>
</comment>
<dbReference type="Gene3D" id="3.30.420.10">
    <property type="entry name" value="Ribonuclease H-like superfamily/Ribonuclease H"/>
    <property type="match status" value="1"/>
</dbReference>
<protein>
    <submittedName>
        <fullName evidence="3">Plasma membrane zinc ion transporter</fullName>
    </submittedName>
</protein>
<feature type="region of interest" description="Disordered" evidence="1">
    <location>
        <begin position="1"/>
        <end position="30"/>
    </location>
</feature>
<dbReference type="GO" id="GO:0008408">
    <property type="term" value="F:3'-5' exonuclease activity"/>
    <property type="evidence" value="ECO:0007669"/>
    <property type="project" value="InterPro"/>
</dbReference>
<evidence type="ECO:0000313" key="4">
    <source>
        <dbReference type="Proteomes" id="UP001163105"/>
    </source>
</evidence>
<dbReference type="Pfam" id="PF11917">
    <property type="entry name" value="DUF3435"/>
    <property type="match status" value="1"/>
</dbReference>
<reference evidence="3" key="1">
    <citation type="submission" date="2023-01" db="EMBL/GenBank/DDBJ databases">
        <title>The growth and conidiation of Purpureocillium lavendulum are regulated by nitrogen source and histone H3K14 acetylation.</title>
        <authorList>
            <person name="Tang P."/>
            <person name="Han J."/>
            <person name="Zhang C."/>
            <person name="Tang P."/>
            <person name="Qi F."/>
            <person name="Zhang K."/>
            <person name="Liang L."/>
        </authorList>
    </citation>
    <scope>NUCLEOTIDE SEQUENCE</scope>
    <source>
        <strain evidence="3">YMF1.00683</strain>
    </source>
</reference>
<dbReference type="InterPro" id="IPR021842">
    <property type="entry name" value="DUF3435"/>
</dbReference>
<sequence length="874" mass="99231">MSAKRQRPEQIASRAKGNGYESGKHEERDRQIGVKKYSPKILAEQDAVLHIYAVWNWNRSDPREIFDECKKRVLCAGSNAPDIFELKDFWRFYKDQSTGNLGKHASVVSLLARAKQFNAGYKRVTGTGIESETIAEINHWLKRVVPREEGSGVKNITKPKYNYKPADLDRNLKALWQCKGVGGARKSALLEPGVKYKDIQLVLRRTPKGDPELFFKVDQRHVKNNPDPENTRFGVTGREHPLLRYNAVFFLLQLAFVDGALDCELFLEIMRGKGDGPIPWHDAWQDVPVCRAVDRQGVLHPTKAMGDGAFMGIFKGLLGSEYSYDNVSMHAIRRELGKQLDERYTETERSQHILHKDNKIFGTSYVAFVSSCDGFAAFMRESPDHSVVDYFQGLGQFWQPNLPTSLPATLGRKVLEHPEIGACDRQIQDAVGEEARARAMTARQNTIKRHRRKALKRYRGEVMEAKQHERLLHGVPLTLDDDHDPLNDLIPEKGRLAQAMVGDTSLSCEEQLRYMRDALLLLENDWSVYYRPGEEPDKGACRFCHEALASIKKRDRFICHLERLREDDAEAVKPAQDVTILDGDLLQESLTIRPKDFQNFYISVRGTSLRASPLVDIIALLEDVDLIEASGPTLVDTAEGLSDMVGLLQGLPSEPPSLYVDLEGVNLSRFGTISILQLHVLPTERTYLIDIHSLRDTAFSTSANNGWTLKKVLESDIIPKVFFDVRNDSDALHSHFGIRLSGVQDLQLMELATRTFPKRTVNGLSRCIERDANLSASERISWMKTKDVGVRLFAPEKGGSYEVFNERPLRTEIMLYCAQDVQILPRLWAYYDRKLNPGWRKRMFAATEDRVKLSQSATFNGKGRHMAMAPSGWY</sequence>
<dbReference type="PANTHER" id="PTHR43040">
    <property type="entry name" value="RIBONUCLEASE D"/>
    <property type="match status" value="1"/>
</dbReference>
<dbReference type="InterPro" id="IPR012337">
    <property type="entry name" value="RNaseH-like_sf"/>
</dbReference>
<dbReference type="AlphaFoldDB" id="A0AB34FBT7"/>
<keyword evidence="4" id="KW-1185">Reference proteome</keyword>
<gene>
    <name evidence="3" type="ORF">O9K51_11199</name>
</gene>
<name>A0AB34FBT7_9HYPO</name>
<feature type="domain" description="3'-5' exonuclease" evidence="2">
    <location>
        <begin position="632"/>
        <end position="836"/>
    </location>
</feature>
<organism evidence="3 4">
    <name type="scientific">Purpureocillium lavendulum</name>
    <dbReference type="NCBI Taxonomy" id="1247861"/>
    <lineage>
        <taxon>Eukaryota</taxon>
        <taxon>Fungi</taxon>
        <taxon>Dikarya</taxon>
        <taxon>Ascomycota</taxon>
        <taxon>Pezizomycotina</taxon>
        <taxon>Sordariomycetes</taxon>
        <taxon>Hypocreomycetidae</taxon>
        <taxon>Hypocreales</taxon>
        <taxon>Ophiocordycipitaceae</taxon>
        <taxon>Purpureocillium</taxon>
    </lineage>
</organism>
<dbReference type="GO" id="GO:0006139">
    <property type="term" value="P:nucleobase-containing compound metabolic process"/>
    <property type="evidence" value="ECO:0007669"/>
    <property type="project" value="InterPro"/>
</dbReference>
<accession>A0AB34FBT7</accession>
<dbReference type="Proteomes" id="UP001163105">
    <property type="component" value="Unassembled WGS sequence"/>
</dbReference>
<dbReference type="EMBL" id="JAQHRD010000025">
    <property type="protein sequence ID" value="KAJ6436291.1"/>
    <property type="molecule type" value="Genomic_DNA"/>
</dbReference>
<evidence type="ECO:0000259" key="2">
    <source>
        <dbReference type="SMART" id="SM00474"/>
    </source>
</evidence>
<dbReference type="PANTHER" id="PTHR43040:SF1">
    <property type="entry name" value="RIBONUCLEASE D"/>
    <property type="match status" value="1"/>
</dbReference>
<evidence type="ECO:0000313" key="3">
    <source>
        <dbReference type="EMBL" id="KAJ6436291.1"/>
    </source>
</evidence>